<feature type="compositionally biased region" description="Acidic residues" evidence="1">
    <location>
        <begin position="307"/>
        <end position="322"/>
    </location>
</feature>
<accession>A0A125YZI8</accession>
<evidence type="ECO:0000313" key="4">
    <source>
        <dbReference type="Proteomes" id="UP000001529"/>
    </source>
</evidence>
<feature type="region of interest" description="Disordered" evidence="1">
    <location>
        <begin position="165"/>
        <end position="414"/>
    </location>
</feature>
<feature type="compositionally biased region" description="Polar residues" evidence="1">
    <location>
        <begin position="336"/>
        <end position="353"/>
    </location>
</feature>
<feature type="signal peptide" evidence="2">
    <location>
        <begin position="1"/>
        <end position="22"/>
    </location>
</feature>
<evidence type="ECO:0000256" key="1">
    <source>
        <dbReference type="SAM" id="MobiDB-lite"/>
    </source>
</evidence>
<keyword evidence="4" id="KW-1185">Reference proteome</keyword>
<dbReference type="RefSeq" id="XP_002366815.1">
    <property type="nucleotide sequence ID" value="XM_002366774.2"/>
</dbReference>
<dbReference type="EMBL" id="CM002040">
    <property type="protein sequence ID" value="EPT30442.1"/>
    <property type="molecule type" value="Genomic_DNA"/>
</dbReference>
<dbReference type="AlphaFoldDB" id="A0A125YZI8"/>
<dbReference type="OrthoDB" id="331226at2759"/>
<reference evidence="3" key="1">
    <citation type="submission" date="2013-04" db="EMBL/GenBank/DDBJ databases">
        <authorList>
            <person name="Sibley D."/>
            <person name="Venepally P."/>
            <person name="Karamycheva S."/>
            <person name="Hadjithomas M."/>
            <person name="Khan A."/>
            <person name="Brunk B."/>
            <person name="Roos D."/>
            <person name="Caler E."/>
            <person name="Lorenzi H."/>
        </authorList>
    </citation>
    <scope>NUCLEOTIDE SEQUENCE [LARGE SCALE GENOMIC DNA]</scope>
    <source>
        <strain evidence="3">ME49</strain>
    </source>
</reference>
<dbReference type="KEGG" id="tgo:TGME49_243150"/>
<proteinExistence type="predicted"/>
<dbReference type="Proteomes" id="UP000001529">
    <property type="component" value="Chromosome VI"/>
</dbReference>
<keyword evidence="2" id="KW-0732">Signal</keyword>
<dbReference type="PhylomeDB" id="A0A125YZI8"/>
<protein>
    <submittedName>
        <fullName evidence="3">Toxoplasma gondii family A protein</fullName>
    </submittedName>
</protein>
<dbReference type="EMBL" id="KE138827">
    <property type="protein sequence ID" value="EPT30442.1"/>
    <property type="molecule type" value="Genomic_DNA"/>
</dbReference>
<dbReference type="GeneID" id="7894976"/>
<feature type="compositionally biased region" description="Polar residues" evidence="1">
    <location>
        <begin position="390"/>
        <end position="404"/>
    </location>
</feature>
<gene>
    <name evidence="3" type="ORF">TGME49_243150</name>
</gene>
<feature type="compositionally biased region" description="Low complexity" evidence="1">
    <location>
        <begin position="165"/>
        <end position="251"/>
    </location>
</feature>
<feature type="compositionally biased region" description="Polar residues" evidence="1">
    <location>
        <begin position="270"/>
        <end position="283"/>
    </location>
</feature>
<organism evidence="3 4">
    <name type="scientific">Toxoplasma gondii (strain ATCC 50611 / Me49)</name>
    <dbReference type="NCBI Taxonomy" id="508771"/>
    <lineage>
        <taxon>Eukaryota</taxon>
        <taxon>Sar</taxon>
        <taxon>Alveolata</taxon>
        <taxon>Apicomplexa</taxon>
        <taxon>Conoidasida</taxon>
        <taxon>Coccidia</taxon>
        <taxon>Eucoccidiorida</taxon>
        <taxon>Eimeriorina</taxon>
        <taxon>Sarcocystidae</taxon>
        <taxon>Toxoplasma</taxon>
    </lineage>
</organism>
<feature type="compositionally biased region" description="Gly residues" evidence="1">
    <location>
        <begin position="252"/>
        <end position="265"/>
    </location>
</feature>
<feature type="chain" id="PRO_5007183877" evidence="2">
    <location>
        <begin position="23"/>
        <end position="458"/>
    </location>
</feature>
<evidence type="ECO:0000313" key="3">
    <source>
        <dbReference type="EMBL" id="EPT30442.1"/>
    </source>
</evidence>
<evidence type="ECO:0000256" key="2">
    <source>
        <dbReference type="SAM" id="SignalP"/>
    </source>
</evidence>
<feature type="compositionally biased region" description="Basic and acidic residues" evidence="1">
    <location>
        <begin position="293"/>
        <end position="306"/>
    </location>
</feature>
<sequence length="458" mass="46896">MELALRVVLLTFLVAGVAPCAASEASGPETEADFTVTISEKGVEENSQRVFSLGPSASLRVVDESNRAIFLPQPTTAEQDTAAQYSFAYVFENGHCNFERKVAFTDAFPGYSQPLWVRTATEGSMIKAPLERAVATYTFTNPPAEYLSKAVSFCVRFTTSSAATTATTTASPTTSATTTASPTTSATTTASQTTSATTTASQTTSATTTASQTTSATTTASQTTPAVTTSQAPADPSGPSTDSSVSGSSSSGSGGSGGSALGTGNSGSSPPVQNGHVGNNKSGLPNADSSEEMPQRDRQESDRVPVENEEGGQDEDGTDVDPSETKARAPEHPPAQLQSGTQGAAGQSPTTGDQPAEGQITSEKPKTESPLSPSSMASPKEEAETAKPSEPTTYPSASVRTTGQPGAGGDSQNRLRRLSASEVKYLTVIVHSSAVFSVPGNLMLSAAFLSILTSLLVA</sequence>
<dbReference type="VEuPathDB" id="ToxoDB:TGME49_243150"/>
<name>A0A125YZI8_TOXGM</name>